<gene>
    <name evidence="1" type="ORF">OD750_015630</name>
</gene>
<proteinExistence type="predicted"/>
<organism evidence="1 2">
    <name type="scientific">Tahibacter soli</name>
    <dbReference type="NCBI Taxonomy" id="2983605"/>
    <lineage>
        <taxon>Bacteria</taxon>
        <taxon>Pseudomonadati</taxon>
        <taxon>Pseudomonadota</taxon>
        <taxon>Gammaproteobacteria</taxon>
        <taxon>Lysobacterales</taxon>
        <taxon>Rhodanobacteraceae</taxon>
        <taxon>Tahibacter</taxon>
    </lineage>
</organism>
<protein>
    <submittedName>
        <fullName evidence="1">Uncharacterized protein</fullName>
    </submittedName>
</protein>
<name>A0A9X3YKG2_9GAMM</name>
<sequence>MSAQFDAVIAAAARVARAANISATKAKKALGDAMKALAPPAPVAGIGPLDEFGSHAFDGLAPGLRVFSIAALKNATTPQQIGNIMMQCGCDADGNPQGSGPEPFGWREGQSLNVFVLPLRRVAGSDAVGGLRWEDAEADGKHRYERVRVRASDVAGVRDALARLSR</sequence>
<dbReference type="Proteomes" id="UP001139971">
    <property type="component" value="Unassembled WGS sequence"/>
</dbReference>
<accession>A0A9X3YKG2</accession>
<dbReference type="RefSeq" id="WP_263541617.1">
    <property type="nucleotide sequence ID" value="NZ_JAOVZO020000018.1"/>
</dbReference>
<comment type="caution">
    <text evidence="1">The sequence shown here is derived from an EMBL/GenBank/DDBJ whole genome shotgun (WGS) entry which is preliminary data.</text>
</comment>
<evidence type="ECO:0000313" key="1">
    <source>
        <dbReference type="EMBL" id="MDC8013974.1"/>
    </source>
</evidence>
<dbReference type="AlphaFoldDB" id="A0A9X3YKG2"/>
<reference evidence="1" key="1">
    <citation type="submission" date="2023-02" db="EMBL/GenBank/DDBJ databases">
        <title>Tahibacter soli sp. nov. isolated from soil.</title>
        <authorList>
            <person name="Baek J.H."/>
            <person name="Lee J.K."/>
            <person name="Choi D.G."/>
            <person name="Jeon C.O."/>
        </authorList>
    </citation>
    <scope>NUCLEOTIDE SEQUENCE</scope>
    <source>
        <strain evidence="1">BL</strain>
    </source>
</reference>
<keyword evidence="2" id="KW-1185">Reference proteome</keyword>
<dbReference type="EMBL" id="JAOVZO020000018">
    <property type="protein sequence ID" value="MDC8013974.1"/>
    <property type="molecule type" value="Genomic_DNA"/>
</dbReference>
<evidence type="ECO:0000313" key="2">
    <source>
        <dbReference type="Proteomes" id="UP001139971"/>
    </source>
</evidence>